<name>A0A1B8PLB3_MORNO</name>
<dbReference type="OrthoDB" id="5192220at2"/>
<dbReference type="AlphaFoldDB" id="A0A1B8PLB3"/>
<feature type="region of interest" description="Disordered" evidence="1">
    <location>
        <begin position="1"/>
        <end position="30"/>
    </location>
</feature>
<protein>
    <submittedName>
        <fullName evidence="2">Uncharacterized protein</fullName>
    </submittedName>
</protein>
<dbReference type="RefSeq" id="WP_066892411.1">
    <property type="nucleotide sequence ID" value="NZ_LZDN01000004.1"/>
</dbReference>
<dbReference type="Proteomes" id="UP000092671">
    <property type="component" value="Unassembled WGS sequence"/>
</dbReference>
<sequence length="220" mass="24825">MFKKIKSLFKKSNPNTGTDKPTDTPKTAKPKQILTVPTTKLTSRPITRYIMAWLDKQDWKYNHRPPDDGGHTHHLIMGFTDRENDWTCVFRINEDNQLVSVFGILDDGVPVSHYTAMLMEIAKINMNISFGGIELDPADGEVRAKIAFDAEFTPLTDQLLACYLQVLAGLTKVAQGIMMLVLADDEPSQFAGDYMDTDDEIKTVVNNEKRTFFLPTHTAQ</sequence>
<organism evidence="2 3">
    <name type="scientific">Moraxella nonliquefaciens</name>
    <dbReference type="NCBI Taxonomy" id="478"/>
    <lineage>
        <taxon>Bacteria</taxon>
        <taxon>Pseudomonadati</taxon>
        <taxon>Pseudomonadota</taxon>
        <taxon>Gammaproteobacteria</taxon>
        <taxon>Moraxellales</taxon>
        <taxon>Moraxellaceae</taxon>
        <taxon>Moraxella</taxon>
    </lineage>
</organism>
<reference evidence="2 3" key="1">
    <citation type="submission" date="2016-06" db="EMBL/GenBank/DDBJ databases">
        <title>Draft genome of Moraxella nonliquefaciens CCUG 60284.</title>
        <authorList>
            <person name="Salva-Serra F."/>
            <person name="Engstrom-Jakobsson H."/>
            <person name="Thorell K."/>
            <person name="Gonzales-Siles L."/>
            <person name="Karlsson R."/>
            <person name="Boulund F."/>
            <person name="Engstrand L."/>
            <person name="Kristiansson E."/>
            <person name="Moore E."/>
        </authorList>
    </citation>
    <scope>NUCLEOTIDE SEQUENCE [LARGE SCALE GENOMIC DNA]</scope>
    <source>
        <strain evidence="2 3">CCUG 60284</strain>
    </source>
</reference>
<evidence type="ECO:0000256" key="1">
    <source>
        <dbReference type="SAM" id="MobiDB-lite"/>
    </source>
</evidence>
<gene>
    <name evidence="2" type="ORF">A9Z60_06990</name>
</gene>
<feature type="compositionally biased region" description="Low complexity" evidence="1">
    <location>
        <begin position="13"/>
        <end position="30"/>
    </location>
</feature>
<evidence type="ECO:0000313" key="3">
    <source>
        <dbReference type="Proteomes" id="UP000092671"/>
    </source>
</evidence>
<accession>A0A1B8PLB3</accession>
<comment type="caution">
    <text evidence="2">The sequence shown here is derived from an EMBL/GenBank/DDBJ whole genome shotgun (WGS) entry which is preliminary data.</text>
</comment>
<proteinExistence type="predicted"/>
<evidence type="ECO:0000313" key="2">
    <source>
        <dbReference type="EMBL" id="OBX51739.1"/>
    </source>
</evidence>
<dbReference type="EMBL" id="LZDN01000004">
    <property type="protein sequence ID" value="OBX51739.1"/>
    <property type="molecule type" value="Genomic_DNA"/>
</dbReference>